<protein>
    <recommendedName>
        <fullName evidence="7">FAD-binding FR-type domain-containing protein</fullName>
    </recommendedName>
</protein>
<dbReference type="InterPro" id="IPR013112">
    <property type="entry name" value="FAD-bd_8"/>
</dbReference>
<sequence length="842" mass="91834">MGTTTTTTTTTKKTLGTLLVRGATCGVLVYLGAVGHRWFSESSYVSEPNFGKWKTCSGYTKKEFVGVAMMSFGWPFAWAMGVSFSIGVSKVDVSEAGKAVVFAGLVALCVAAAVRSFADGRDVLRCGVVACYKVNGTHAKPAYKVVVGMIAFFASVAATVLELRLLAGCAGRVLFYRDERSSRDAPLARPLLRCRDDEEEGSSNSSSVVAAAEVVDKRKNTPRRVLAGSFGLIATLVCLLFLSATLPNSFTEFNSAGIKSWAATHRQTGDMPEGEGKDRALLRTLYLRVNNELVLKFFPDVCIFYGFLAALALLGTAARLFPEFGRALNYRFPIPGPFEIKLTFPPATAASSRAFCLAVGRPRRGDVKALPSREMTIFSVGGGVSSLGATVVLELWAVMMALEARYWFIDHRYDHSNGQTNAEIRARGFGQLANACLGLLLLPVSKHSALTQVFGIAWEQALWAHVWLGYATLVLFVAHAVSWWTVYHQQHIFPNDVLEVPGYFPLNGFPKSRGRCSDNWTIPLATIAVFVALFAMGVLAHFQVRRARFEVFYYAHHWFLAIYAAALWHAASCWYFVLGGLTHYVFDHAFRTRNAAARWRVASCEPGPANTTHLELSSGEGAVFPYEAGQYAFLCIHEISPLQWHPFTLSAAPSDARRLDRLAFDVKAVGNFTKTLRELASTDLTVAVDGPHGAPPDLSRHDAILLVAGGIGITPVHSIFRELRIRGCSSAVTLVWILRTVEPLALFQTSFVRLPPNFTVRLFVTADDPPALSNAAATTTITLETGRRPDVGDLVDAFAQDSKTHLRAAPAVFVCGPKSMVSAASDAAISNNLHFHAEIFEF</sequence>
<gene>
    <name evidence="8" type="ORF">CTAYLR_008898</name>
</gene>
<feature type="transmembrane region" description="Helical" evidence="6">
    <location>
        <begin position="560"/>
        <end position="586"/>
    </location>
</feature>
<name>A0AAD7XP38_9STRA</name>
<evidence type="ECO:0000256" key="5">
    <source>
        <dbReference type="ARBA" id="ARBA00023136"/>
    </source>
</evidence>
<evidence type="ECO:0000259" key="7">
    <source>
        <dbReference type="PROSITE" id="PS51384"/>
    </source>
</evidence>
<accession>A0AAD7XP38</accession>
<dbReference type="InterPro" id="IPR017938">
    <property type="entry name" value="Riboflavin_synthase-like_b-brl"/>
</dbReference>
<dbReference type="Gene3D" id="2.40.30.10">
    <property type="entry name" value="Translation factors"/>
    <property type="match status" value="1"/>
</dbReference>
<dbReference type="EMBL" id="JAQMWT010000191">
    <property type="protein sequence ID" value="KAJ8607861.1"/>
    <property type="molecule type" value="Genomic_DNA"/>
</dbReference>
<dbReference type="SUPFAM" id="SSF52343">
    <property type="entry name" value="Ferredoxin reductase-like, C-terminal NADP-linked domain"/>
    <property type="match status" value="1"/>
</dbReference>
<feature type="domain" description="FAD-binding FR-type" evidence="7">
    <location>
        <begin position="594"/>
        <end position="698"/>
    </location>
</feature>
<dbReference type="GO" id="GO:0016491">
    <property type="term" value="F:oxidoreductase activity"/>
    <property type="evidence" value="ECO:0007669"/>
    <property type="project" value="UniProtKB-KW"/>
</dbReference>
<keyword evidence="4" id="KW-0560">Oxidoreductase</keyword>
<dbReference type="PANTHER" id="PTHR11972">
    <property type="entry name" value="NADPH OXIDASE"/>
    <property type="match status" value="1"/>
</dbReference>
<dbReference type="InterPro" id="IPR017927">
    <property type="entry name" value="FAD-bd_FR_type"/>
</dbReference>
<organism evidence="8 9">
    <name type="scientific">Chrysophaeum taylorii</name>
    <dbReference type="NCBI Taxonomy" id="2483200"/>
    <lineage>
        <taxon>Eukaryota</taxon>
        <taxon>Sar</taxon>
        <taxon>Stramenopiles</taxon>
        <taxon>Ochrophyta</taxon>
        <taxon>Pelagophyceae</taxon>
        <taxon>Pelagomonadales</taxon>
        <taxon>Pelagomonadaceae</taxon>
        <taxon>Chrysophaeum</taxon>
    </lineage>
</organism>
<dbReference type="SFLD" id="SFLDG01168">
    <property type="entry name" value="Ferric_reductase_subgroup_(FRE"/>
    <property type="match status" value="1"/>
</dbReference>
<dbReference type="PROSITE" id="PS51384">
    <property type="entry name" value="FAD_FR"/>
    <property type="match status" value="1"/>
</dbReference>
<evidence type="ECO:0000313" key="8">
    <source>
        <dbReference type="EMBL" id="KAJ8607861.1"/>
    </source>
</evidence>
<keyword evidence="9" id="KW-1185">Reference proteome</keyword>
<evidence type="ECO:0000256" key="4">
    <source>
        <dbReference type="ARBA" id="ARBA00023002"/>
    </source>
</evidence>
<feature type="transmembrane region" description="Helical" evidence="6">
    <location>
        <begin position="64"/>
        <end position="87"/>
    </location>
</feature>
<evidence type="ECO:0000256" key="1">
    <source>
        <dbReference type="ARBA" id="ARBA00004141"/>
    </source>
</evidence>
<feature type="transmembrane region" description="Helical" evidence="6">
    <location>
        <begin position="303"/>
        <end position="321"/>
    </location>
</feature>
<proteinExistence type="predicted"/>
<dbReference type="InterPro" id="IPR013121">
    <property type="entry name" value="Fe_red_NAD-bd_6"/>
</dbReference>
<dbReference type="Pfam" id="PF01794">
    <property type="entry name" value="Ferric_reduct"/>
    <property type="match status" value="1"/>
</dbReference>
<dbReference type="Pfam" id="PF08030">
    <property type="entry name" value="NAD_binding_6"/>
    <property type="match status" value="1"/>
</dbReference>
<dbReference type="CDD" id="cd06186">
    <property type="entry name" value="NOX_Duox_like_FAD_NADP"/>
    <property type="match status" value="1"/>
</dbReference>
<feature type="transmembrane region" description="Helical" evidence="6">
    <location>
        <begin position="467"/>
        <end position="486"/>
    </location>
</feature>
<dbReference type="GO" id="GO:0005886">
    <property type="term" value="C:plasma membrane"/>
    <property type="evidence" value="ECO:0007669"/>
    <property type="project" value="TreeGrafter"/>
</dbReference>
<keyword evidence="3 6" id="KW-1133">Transmembrane helix</keyword>
<comment type="subcellular location">
    <subcellularLocation>
        <location evidence="1">Membrane</location>
        <topology evidence="1">Multi-pass membrane protein</topology>
    </subcellularLocation>
</comment>
<dbReference type="SFLD" id="SFLDS00052">
    <property type="entry name" value="Ferric_Reductase_Domain"/>
    <property type="match status" value="1"/>
</dbReference>
<dbReference type="InterPro" id="IPR013130">
    <property type="entry name" value="Fe3_Rdtase_TM_dom"/>
</dbReference>
<dbReference type="Gene3D" id="3.40.50.80">
    <property type="entry name" value="Nucleotide-binding domain of ferredoxin-NADP reductase (FNR) module"/>
    <property type="match status" value="1"/>
</dbReference>
<comment type="caution">
    <text evidence="8">The sequence shown here is derived from an EMBL/GenBank/DDBJ whole genome shotgun (WGS) entry which is preliminary data.</text>
</comment>
<feature type="transmembrane region" description="Helical" evidence="6">
    <location>
        <begin position="18"/>
        <end position="39"/>
    </location>
</feature>
<dbReference type="InterPro" id="IPR050369">
    <property type="entry name" value="RBOH/FRE"/>
</dbReference>
<reference evidence="8" key="1">
    <citation type="submission" date="2023-01" db="EMBL/GenBank/DDBJ databases">
        <title>Metagenome sequencing of chrysophaentin producing Chrysophaeum taylorii.</title>
        <authorList>
            <person name="Davison J."/>
            <person name="Bewley C."/>
        </authorList>
    </citation>
    <scope>NUCLEOTIDE SEQUENCE</scope>
    <source>
        <strain evidence="8">NIES-1699</strain>
    </source>
</reference>
<dbReference type="Pfam" id="PF08022">
    <property type="entry name" value="FAD_binding_8"/>
    <property type="match status" value="1"/>
</dbReference>
<evidence type="ECO:0000256" key="6">
    <source>
        <dbReference type="SAM" id="Phobius"/>
    </source>
</evidence>
<feature type="transmembrane region" description="Helical" evidence="6">
    <location>
        <begin position="520"/>
        <end position="540"/>
    </location>
</feature>
<feature type="transmembrane region" description="Helical" evidence="6">
    <location>
        <begin position="377"/>
        <end position="398"/>
    </location>
</feature>
<dbReference type="PANTHER" id="PTHR11972:SF69">
    <property type="entry name" value="FERRIC REDUCTION OXIDASE 6-RELATED"/>
    <property type="match status" value="1"/>
</dbReference>
<evidence type="ECO:0000313" key="9">
    <source>
        <dbReference type="Proteomes" id="UP001230188"/>
    </source>
</evidence>
<dbReference type="AlphaFoldDB" id="A0AAD7XP38"/>
<keyword evidence="2 6" id="KW-0812">Transmembrane</keyword>
<evidence type="ECO:0000256" key="3">
    <source>
        <dbReference type="ARBA" id="ARBA00022989"/>
    </source>
</evidence>
<feature type="transmembrane region" description="Helical" evidence="6">
    <location>
        <begin position="225"/>
        <end position="246"/>
    </location>
</feature>
<feature type="transmembrane region" description="Helical" evidence="6">
    <location>
        <begin position="145"/>
        <end position="167"/>
    </location>
</feature>
<evidence type="ECO:0000256" key="2">
    <source>
        <dbReference type="ARBA" id="ARBA00022692"/>
    </source>
</evidence>
<keyword evidence="5 6" id="KW-0472">Membrane</keyword>
<dbReference type="InterPro" id="IPR039261">
    <property type="entry name" value="FNR_nucleotide-bd"/>
</dbReference>
<feature type="transmembrane region" description="Helical" evidence="6">
    <location>
        <begin position="99"/>
        <end position="118"/>
    </location>
</feature>
<dbReference type="Proteomes" id="UP001230188">
    <property type="component" value="Unassembled WGS sequence"/>
</dbReference>
<dbReference type="SUPFAM" id="SSF63380">
    <property type="entry name" value="Riboflavin synthase domain-like"/>
    <property type="match status" value="1"/>
</dbReference>